<evidence type="ECO:0000313" key="1">
    <source>
        <dbReference type="EMBL" id="KAK7947781.1"/>
    </source>
</evidence>
<reference evidence="1 2" key="1">
    <citation type="submission" date="2023-01" db="EMBL/GenBank/DDBJ databases">
        <title>Analysis of 21 Apiospora genomes using comparative genomics revels a genus with tremendous synthesis potential of carbohydrate active enzymes and secondary metabolites.</title>
        <authorList>
            <person name="Sorensen T."/>
        </authorList>
    </citation>
    <scope>NUCLEOTIDE SEQUENCE [LARGE SCALE GENOMIC DNA]</scope>
    <source>
        <strain evidence="1 2">CBS 24483</strain>
    </source>
</reference>
<dbReference type="GeneID" id="92077951"/>
<keyword evidence="2" id="KW-1185">Reference proteome</keyword>
<gene>
    <name evidence="1" type="ORF">PG986_008667</name>
</gene>
<comment type="caution">
    <text evidence="1">The sequence shown here is derived from an EMBL/GenBank/DDBJ whole genome shotgun (WGS) entry which is preliminary data.</text>
</comment>
<accession>A0ABR1Q5E9</accession>
<evidence type="ECO:0000313" key="2">
    <source>
        <dbReference type="Proteomes" id="UP001391051"/>
    </source>
</evidence>
<dbReference type="EMBL" id="JAQQWE010000006">
    <property type="protein sequence ID" value="KAK7947781.1"/>
    <property type="molecule type" value="Genomic_DNA"/>
</dbReference>
<dbReference type="Gene3D" id="3.90.1200.10">
    <property type="match status" value="1"/>
</dbReference>
<organism evidence="1 2">
    <name type="scientific">Apiospora aurea</name>
    <dbReference type="NCBI Taxonomy" id="335848"/>
    <lineage>
        <taxon>Eukaryota</taxon>
        <taxon>Fungi</taxon>
        <taxon>Dikarya</taxon>
        <taxon>Ascomycota</taxon>
        <taxon>Pezizomycotina</taxon>
        <taxon>Sordariomycetes</taxon>
        <taxon>Xylariomycetidae</taxon>
        <taxon>Amphisphaeriales</taxon>
        <taxon>Apiosporaceae</taxon>
        <taxon>Apiospora</taxon>
    </lineage>
</organism>
<dbReference type="Proteomes" id="UP001391051">
    <property type="component" value="Unassembled WGS sequence"/>
</dbReference>
<sequence>MSMYGHNEFDIGVWYHPRQKTGMTFINNYHNSYPRSAPEEDSHGRYMLYTLMVRYMAELETQYPDSYEEWAKSRNEPVCPPRLDSDLRWPYQI</sequence>
<proteinExistence type="predicted"/>
<dbReference type="RefSeq" id="XP_066697287.1">
    <property type="nucleotide sequence ID" value="XM_066844889.1"/>
</dbReference>
<protein>
    <submittedName>
        <fullName evidence="1">Uncharacterized protein</fullName>
    </submittedName>
</protein>
<name>A0ABR1Q5E9_9PEZI</name>